<dbReference type="Proteomes" id="UP000287401">
    <property type="component" value="Unassembled WGS sequence"/>
</dbReference>
<dbReference type="AlphaFoldDB" id="A0A430BDS0"/>
<name>A0A430BDS0_SPHYA</name>
<comment type="caution">
    <text evidence="1">The sequence shown here is derived from an EMBL/GenBank/DDBJ whole genome shotgun (WGS) entry which is preliminary data.</text>
</comment>
<dbReference type="EMBL" id="QRAL01000054">
    <property type="protein sequence ID" value="RSU46918.1"/>
    <property type="molecule type" value="Genomic_DNA"/>
</dbReference>
<evidence type="ECO:0000313" key="1">
    <source>
        <dbReference type="EMBL" id="RSU46918.1"/>
    </source>
</evidence>
<dbReference type="RefSeq" id="WP_126000101.1">
    <property type="nucleotide sequence ID" value="NZ_QRAL01000054.1"/>
</dbReference>
<proteinExistence type="predicted"/>
<gene>
    <name evidence="1" type="ORF">DAH51_25370</name>
</gene>
<accession>A0A430BDS0</accession>
<reference evidence="1 2" key="1">
    <citation type="submission" date="2018-07" db="EMBL/GenBank/DDBJ databases">
        <title>Genomic and Epidemiologic Investigation of an Indolent Hospital Outbreak.</title>
        <authorList>
            <person name="Johnson R.C."/>
            <person name="Deming C."/>
            <person name="Conlan S."/>
            <person name="Zellmer C.J."/>
            <person name="Michelin A.V."/>
            <person name="Lee-Lin S."/>
            <person name="Thomas P.J."/>
            <person name="Park M."/>
            <person name="Weingarten R.A."/>
            <person name="Less J."/>
            <person name="Dekker J.P."/>
            <person name="Frank K.M."/>
            <person name="Musser K.A."/>
            <person name="Mcquiston J.R."/>
            <person name="Henderson D.K."/>
            <person name="Lau A.F."/>
            <person name="Palmore T.N."/>
            <person name="Segre J.A."/>
        </authorList>
    </citation>
    <scope>NUCLEOTIDE SEQUENCE [LARGE SCALE GENOMIC DNA]</scope>
    <source>
        <strain evidence="1 2">SK-NIH.Env6_1116</strain>
    </source>
</reference>
<evidence type="ECO:0000313" key="2">
    <source>
        <dbReference type="Proteomes" id="UP000287401"/>
    </source>
</evidence>
<organism evidence="1 2">
    <name type="scientific">Sphingobium yanoikuyae</name>
    <name type="common">Sphingomonas yanoikuyae</name>
    <dbReference type="NCBI Taxonomy" id="13690"/>
    <lineage>
        <taxon>Bacteria</taxon>
        <taxon>Pseudomonadati</taxon>
        <taxon>Pseudomonadota</taxon>
        <taxon>Alphaproteobacteria</taxon>
        <taxon>Sphingomonadales</taxon>
        <taxon>Sphingomonadaceae</taxon>
        <taxon>Sphingobium</taxon>
    </lineage>
</organism>
<sequence>MRITPLLLDALSAMNVPPAPLIDRVIRLYPLDWMLNGQPLDLPFDATLNVHAVCISYDVLEAEVHTAAGVFMSNGEIVTFVTTCLPETVICHLPGKRFEQVAEIPLLTGGRHIISDAFSTASGRTTAIIIDAPPVDWTVTVSPTREVAWDGVRFN</sequence>
<protein>
    <submittedName>
        <fullName evidence="1">Uncharacterized protein</fullName>
    </submittedName>
</protein>